<evidence type="ECO:0000256" key="5">
    <source>
        <dbReference type="ARBA" id="ARBA00022833"/>
    </source>
</evidence>
<dbReference type="SMART" id="SM00631">
    <property type="entry name" value="Zn_pept"/>
    <property type="match status" value="1"/>
</dbReference>
<dbReference type="PANTHER" id="PTHR11705">
    <property type="entry name" value="PROTEASE FAMILY M14 CARBOXYPEPTIDASE A,B"/>
    <property type="match status" value="1"/>
</dbReference>
<dbReference type="GO" id="GO:0006508">
    <property type="term" value="P:proteolysis"/>
    <property type="evidence" value="ECO:0007669"/>
    <property type="project" value="UniProtKB-KW"/>
</dbReference>
<feature type="compositionally biased region" description="Basic and acidic residues" evidence="8">
    <location>
        <begin position="1"/>
        <end position="22"/>
    </location>
</feature>
<comment type="caution">
    <text evidence="7">Lacks conserved residue(s) required for the propagation of feature annotation.</text>
</comment>
<evidence type="ECO:0000256" key="1">
    <source>
        <dbReference type="ARBA" id="ARBA00001947"/>
    </source>
</evidence>
<feature type="domain" description="Peptidase M14" evidence="9">
    <location>
        <begin position="95"/>
        <end position="413"/>
    </location>
</feature>
<name>A0AAV1JQG9_9NEOP</name>
<comment type="similarity">
    <text evidence="2 7">Belongs to the peptidase M14 family.</text>
</comment>
<organism evidence="10 11">
    <name type="scientific">Leptosia nina</name>
    <dbReference type="NCBI Taxonomy" id="320188"/>
    <lineage>
        <taxon>Eukaryota</taxon>
        <taxon>Metazoa</taxon>
        <taxon>Ecdysozoa</taxon>
        <taxon>Arthropoda</taxon>
        <taxon>Hexapoda</taxon>
        <taxon>Insecta</taxon>
        <taxon>Pterygota</taxon>
        <taxon>Neoptera</taxon>
        <taxon>Endopterygota</taxon>
        <taxon>Lepidoptera</taxon>
        <taxon>Glossata</taxon>
        <taxon>Ditrysia</taxon>
        <taxon>Papilionoidea</taxon>
        <taxon>Pieridae</taxon>
        <taxon>Pierinae</taxon>
        <taxon>Leptosia</taxon>
    </lineage>
</organism>
<sequence>NDPRIKSRKPTEHNRRSKDGYTKQRRPVRHNHEEIKRKLTAKNSSLIPAAVFKARSGSADLNVSWPKVAPRFRAKKSSARMTQMMLQEAEETSPRYVPLNEDDLTEELSPYAIKEQLTRISSKFPNTNISVEVIGRTVEYNDIVMLRISELSDLQRHFRAEDDKYADEWPQKKIVLIVHGLSVMGLSSLQCLSAEKDFAKLLSFYLAHLDNFDIFLIPLANPDGFGRSQYDRFWNKNMSPQNACPGVNVDRNFDVAWNGLHVISSCSQQYPGTTPFSETESRAIRDVFHKYSHKIVAYFHVHAGSYDDSVYKGEAVLYPKGFSEVQSDDDKYIDLRGEIDEAMRNASFQTISVAVVSLYNWYGKVFGTSVDYAATIYGIPYSMELVMQLYEDYYFDTDEKFSEAALDEIWSRVIDVIFKNIWKNTQSTDP</sequence>
<dbReference type="InterPro" id="IPR000834">
    <property type="entry name" value="Peptidase_M14"/>
</dbReference>
<evidence type="ECO:0000256" key="7">
    <source>
        <dbReference type="PROSITE-ProRule" id="PRU01379"/>
    </source>
</evidence>
<proteinExistence type="inferred from homology"/>
<evidence type="ECO:0000313" key="10">
    <source>
        <dbReference type="EMBL" id="CAK1551490.1"/>
    </source>
</evidence>
<keyword evidence="6" id="KW-0482">Metalloprotease</keyword>
<dbReference type="GO" id="GO:0005615">
    <property type="term" value="C:extracellular space"/>
    <property type="evidence" value="ECO:0007669"/>
    <property type="project" value="TreeGrafter"/>
</dbReference>
<evidence type="ECO:0000256" key="3">
    <source>
        <dbReference type="ARBA" id="ARBA00022670"/>
    </source>
</evidence>
<evidence type="ECO:0000313" key="11">
    <source>
        <dbReference type="Proteomes" id="UP001497472"/>
    </source>
</evidence>
<dbReference type="PANTHER" id="PTHR11705:SF143">
    <property type="entry name" value="SLL0236 PROTEIN"/>
    <property type="match status" value="1"/>
</dbReference>
<comment type="cofactor">
    <cofactor evidence="1">
        <name>Zn(2+)</name>
        <dbReference type="ChEBI" id="CHEBI:29105"/>
    </cofactor>
</comment>
<accession>A0AAV1JQG9</accession>
<dbReference type="SUPFAM" id="SSF53187">
    <property type="entry name" value="Zn-dependent exopeptidases"/>
    <property type="match status" value="1"/>
</dbReference>
<evidence type="ECO:0000256" key="8">
    <source>
        <dbReference type="SAM" id="MobiDB-lite"/>
    </source>
</evidence>
<feature type="region of interest" description="Disordered" evidence="8">
    <location>
        <begin position="1"/>
        <end position="31"/>
    </location>
</feature>
<evidence type="ECO:0000256" key="6">
    <source>
        <dbReference type="ARBA" id="ARBA00023049"/>
    </source>
</evidence>
<evidence type="ECO:0000256" key="4">
    <source>
        <dbReference type="ARBA" id="ARBA00022801"/>
    </source>
</evidence>
<feature type="non-terminal residue" evidence="10">
    <location>
        <position position="1"/>
    </location>
</feature>
<dbReference type="Gene3D" id="3.40.630.10">
    <property type="entry name" value="Zn peptidases"/>
    <property type="match status" value="1"/>
</dbReference>
<keyword evidence="3" id="KW-0645">Protease</keyword>
<dbReference type="Proteomes" id="UP001497472">
    <property type="component" value="Unassembled WGS sequence"/>
</dbReference>
<protein>
    <recommendedName>
        <fullName evidence="9">Peptidase M14 domain-containing protein</fullName>
    </recommendedName>
</protein>
<evidence type="ECO:0000256" key="2">
    <source>
        <dbReference type="ARBA" id="ARBA00005988"/>
    </source>
</evidence>
<dbReference type="EMBL" id="CAVLEF010000130">
    <property type="protein sequence ID" value="CAK1551490.1"/>
    <property type="molecule type" value="Genomic_DNA"/>
</dbReference>
<comment type="caution">
    <text evidence="10">The sequence shown here is derived from an EMBL/GenBank/DDBJ whole genome shotgun (WGS) entry which is preliminary data.</text>
</comment>
<dbReference type="AlphaFoldDB" id="A0AAV1JQG9"/>
<dbReference type="PROSITE" id="PS52035">
    <property type="entry name" value="PEPTIDASE_M14"/>
    <property type="match status" value="1"/>
</dbReference>
<keyword evidence="11" id="KW-1185">Reference proteome</keyword>
<gene>
    <name evidence="10" type="ORF">LNINA_LOCUS10623</name>
</gene>
<evidence type="ECO:0000259" key="9">
    <source>
        <dbReference type="PROSITE" id="PS52035"/>
    </source>
</evidence>
<keyword evidence="5" id="KW-0862">Zinc</keyword>
<dbReference type="Pfam" id="PF00246">
    <property type="entry name" value="Peptidase_M14"/>
    <property type="match status" value="1"/>
</dbReference>
<dbReference type="GO" id="GO:0004181">
    <property type="term" value="F:metallocarboxypeptidase activity"/>
    <property type="evidence" value="ECO:0007669"/>
    <property type="project" value="InterPro"/>
</dbReference>
<keyword evidence="4" id="KW-0378">Hydrolase</keyword>
<reference evidence="10 11" key="1">
    <citation type="submission" date="2023-11" db="EMBL/GenBank/DDBJ databases">
        <authorList>
            <person name="Okamura Y."/>
        </authorList>
    </citation>
    <scope>NUCLEOTIDE SEQUENCE [LARGE SCALE GENOMIC DNA]</scope>
</reference>
<dbReference type="GO" id="GO:0008270">
    <property type="term" value="F:zinc ion binding"/>
    <property type="evidence" value="ECO:0007669"/>
    <property type="project" value="InterPro"/>
</dbReference>